<evidence type="ECO:0000313" key="2">
    <source>
        <dbReference type="EMBL" id="WUX36363.1"/>
    </source>
</evidence>
<dbReference type="Proteomes" id="UP001431926">
    <property type="component" value="Chromosome"/>
</dbReference>
<protein>
    <submittedName>
        <fullName evidence="2">DUF4383 domain-containing protein</fullName>
    </submittedName>
</protein>
<dbReference type="EMBL" id="CP109491">
    <property type="protein sequence ID" value="WUX36363.1"/>
    <property type="molecule type" value="Genomic_DNA"/>
</dbReference>
<keyword evidence="1" id="KW-0812">Transmembrane</keyword>
<reference evidence="2" key="1">
    <citation type="submission" date="2022-10" db="EMBL/GenBank/DDBJ databases">
        <title>The complete genomes of actinobacterial strains from the NBC collection.</title>
        <authorList>
            <person name="Joergensen T.S."/>
            <person name="Alvarez Arevalo M."/>
            <person name="Sterndorff E.B."/>
            <person name="Faurdal D."/>
            <person name="Vuksanovic O."/>
            <person name="Mourched A.-S."/>
            <person name="Charusanti P."/>
            <person name="Shaw S."/>
            <person name="Blin K."/>
            <person name="Weber T."/>
        </authorList>
    </citation>
    <scope>NUCLEOTIDE SEQUENCE</scope>
    <source>
        <strain evidence="2">NBC_01436</strain>
    </source>
</reference>
<dbReference type="Pfam" id="PF14325">
    <property type="entry name" value="DUF4383"/>
    <property type="match status" value="1"/>
</dbReference>
<keyword evidence="3" id="KW-1185">Reference proteome</keyword>
<gene>
    <name evidence="2" type="ORF">OG367_09010</name>
</gene>
<feature type="transmembrane region" description="Helical" evidence="1">
    <location>
        <begin position="30"/>
        <end position="51"/>
    </location>
</feature>
<keyword evidence="1" id="KW-1133">Transmembrane helix</keyword>
<accession>A0ABZ1ZG75</accession>
<dbReference type="RefSeq" id="WP_098021634.1">
    <property type="nucleotide sequence ID" value="NZ_CP109287.1"/>
</dbReference>
<keyword evidence="1" id="KW-0472">Membrane</keyword>
<feature type="transmembrane region" description="Helical" evidence="1">
    <location>
        <begin position="97"/>
        <end position="116"/>
    </location>
</feature>
<feature type="transmembrane region" description="Helical" evidence="1">
    <location>
        <begin position="71"/>
        <end position="90"/>
    </location>
</feature>
<name>A0ABZ1ZG75_STRAQ</name>
<evidence type="ECO:0000313" key="3">
    <source>
        <dbReference type="Proteomes" id="UP001431926"/>
    </source>
</evidence>
<proteinExistence type="predicted"/>
<organism evidence="2 3">
    <name type="scientific">Streptomyces anulatus</name>
    <name type="common">Streptomyces chrysomallus</name>
    <dbReference type="NCBI Taxonomy" id="1892"/>
    <lineage>
        <taxon>Bacteria</taxon>
        <taxon>Bacillati</taxon>
        <taxon>Actinomycetota</taxon>
        <taxon>Actinomycetes</taxon>
        <taxon>Kitasatosporales</taxon>
        <taxon>Streptomycetaceae</taxon>
        <taxon>Streptomyces</taxon>
    </lineage>
</organism>
<evidence type="ECO:0000256" key="1">
    <source>
        <dbReference type="SAM" id="Phobius"/>
    </source>
</evidence>
<sequence length="168" mass="18075">MMAVTHGRHVPRTRVRLDEHVPVDHRLSRVYRAGAGIFGAFLIAFGVLGLMHRIGFFGTGGDTVIGLNTNGALSTLSIVFGALLLVGAVVGGNRASTLNMIIGIGFVLSGFVNLALLRTDYNVLAFQLQNVMFSFVVGVVLMTFGMYGRVSGRLPHDNPYWKARNPGS</sequence>
<feature type="transmembrane region" description="Helical" evidence="1">
    <location>
        <begin position="128"/>
        <end position="147"/>
    </location>
</feature>